<organism evidence="2 3">
    <name type="scientific">Haematococcus lacustris</name>
    <name type="common">Green alga</name>
    <name type="synonym">Haematococcus pluvialis</name>
    <dbReference type="NCBI Taxonomy" id="44745"/>
    <lineage>
        <taxon>Eukaryota</taxon>
        <taxon>Viridiplantae</taxon>
        <taxon>Chlorophyta</taxon>
        <taxon>core chlorophytes</taxon>
        <taxon>Chlorophyceae</taxon>
        <taxon>CS clade</taxon>
        <taxon>Chlamydomonadales</taxon>
        <taxon>Haematococcaceae</taxon>
        <taxon>Haematococcus</taxon>
    </lineage>
</organism>
<evidence type="ECO:0000313" key="3">
    <source>
        <dbReference type="Proteomes" id="UP000485058"/>
    </source>
</evidence>
<dbReference type="Proteomes" id="UP000485058">
    <property type="component" value="Unassembled WGS sequence"/>
</dbReference>
<evidence type="ECO:0000313" key="2">
    <source>
        <dbReference type="EMBL" id="GFH29075.1"/>
    </source>
</evidence>
<keyword evidence="3" id="KW-1185">Reference proteome</keyword>
<evidence type="ECO:0000256" key="1">
    <source>
        <dbReference type="SAM" id="MobiDB-lite"/>
    </source>
</evidence>
<feature type="region of interest" description="Disordered" evidence="1">
    <location>
        <begin position="1"/>
        <end position="22"/>
    </location>
</feature>
<sequence>MALMGVPLQVIDHGSGPEPGAS</sequence>
<accession>A0A6A0A8X4</accession>
<gene>
    <name evidence="2" type="ORF">HaLaN_27670</name>
</gene>
<reference evidence="2 3" key="1">
    <citation type="submission" date="2020-02" db="EMBL/GenBank/DDBJ databases">
        <title>Draft genome sequence of Haematococcus lacustris strain NIES-144.</title>
        <authorList>
            <person name="Morimoto D."/>
            <person name="Nakagawa S."/>
            <person name="Yoshida T."/>
            <person name="Sawayama S."/>
        </authorList>
    </citation>
    <scope>NUCLEOTIDE SEQUENCE [LARGE SCALE GENOMIC DNA]</scope>
    <source>
        <strain evidence="2 3">NIES-144</strain>
    </source>
</reference>
<dbReference type="AlphaFoldDB" id="A0A6A0A8X4"/>
<protein>
    <submittedName>
        <fullName evidence="2">Uncharacterized protein</fullName>
    </submittedName>
</protein>
<dbReference type="EMBL" id="BLLF01004168">
    <property type="protein sequence ID" value="GFH29075.1"/>
    <property type="molecule type" value="Genomic_DNA"/>
</dbReference>
<comment type="caution">
    <text evidence="2">The sequence shown here is derived from an EMBL/GenBank/DDBJ whole genome shotgun (WGS) entry which is preliminary data.</text>
</comment>
<proteinExistence type="predicted"/>
<name>A0A6A0A8X4_HAELA</name>